<reference evidence="7" key="1">
    <citation type="submission" date="2020-12" db="UniProtKB">
        <authorList>
            <consortium name="WormBaseParasite"/>
        </authorList>
    </citation>
    <scope>IDENTIFICATION</scope>
    <source>
        <strain evidence="7">MHco3</strain>
    </source>
</reference>
<sequence>MASEGVIWKFRHGYYPDNNVSQTMPVLRHPLLPKFDPRTKDFDKEPEEAPKYDFVDPLGATVEEELGTSVTQLDLDAVEDLSPKKDQILDNTLETKAKDGPVRDVHLAQFESWTSKRAQIVSTHGSTELATISCFGATLPAKFSVLDKTKYRLQMLEDMSGLRKLSDISLNEFVGHVNELRQRFLTAWEDNKRVESIEVITELARLLSAPTTPSFFPVQWILVTDIVDLFGEYVYDRLLLKANEERKAAGDGALPSNFESSDVPPNTVDVAKNWFNKVEDIKEAVPRFYVETTLIGCQRFLDSTCLRASLLRLATMIEKFPHPLSAAYARAYICKIAMILDPADRGPHWKALNDLMQSSKQPTEFVTPALEWIVQCVSYGAATVEDLGPLWEYCKRPENQASLIHAFMIGVPHKYLLNHCVEVSELIVSQSLPPADLETFGSRLLQGEVAEDLHPKVFSLVWPYICRFKKEDFMKCCAVWSKFISRYYAKAELTDLCKITLEKLSGMKDPTEYCGYLSTVIENILEYPGSDFPLLVKSKPFVDLLDYVRDEPYGSRCAKAVLTAITRVFEVGSVKNLEIIDLIVEQCGRLCQSIHPETISDEIRVIDRLVASALDRPWLPKDPERQLDFICRARACLFQSNGCIAHTVSMMISFGFRFYAAQKPSSKKSDFMRAISANLYITILAIIDPVRRFQLSLRAVYVCLLTNSLPKIEAQLKYTLETLDSLTIPPAQFLPFFTHLLSVLVFVPDLPHKPTLYWFNAVVNLIERRDWPAGQETVYGDAWIRCLHYLWAVSQPDFPMNFGNVISNDIYYGSSKAYLAVVTEKADYVMQQILALIEAQSTAKPTVAMNLLEFAVMRLEIEGPVVKLVTNLLKRCAKSGQFGTRVAYVIDDLTKLSEDNDELKEALIKMKLL</sequence>
<protein>
    <submittedName>
        <fullName evidence="7">GCFC domain-containing protein</fullName>
    </submittedName>
</protein>
<dbReference type="OMA" id="RVEVCKN"/>
<dbReference type="GO" id="GO:0015031">
    <property type="term" value="P:protein transport"/>
    <property type="evidence" value="ECO:0007669"/>
    <property type="project" value="UniProtKB-KW"/>
</dbReference>
<evidence type="ECO:0000313" key="6">
    <source>
        <dbReference type="Proteomes" id="UP000025227"/>
    </source>
</evidence>
<evidence type="ECO:0000256" key="2">
    <source>
        <dbReference type="ARBA" id="ARBA00010704"/>
    </source>
</evidence>
<keyword evidence="5" id="KW-0653">Protein transport</keyword>
<evidence type="ECO:0000256" key="5">
    <source>
        <dbReference type="ARBA" id="ARBA00022927"/>
    </source>
</evidence>
<evidence type="ECO:0000313" key="7">
    <source>
        <dbReference type="WBParaSite" id="HCON_00028320-00001"/>
    </source>
</evidence>
<evidence type="ECO:0000256" key="4">
    <source>
        <dbReference type="ARBA" id="ARBA00022753"/>
    </source>
</evidence>
<name>A0A7I4Y0R7_HAECO</name>
<accession>A0A7I4Y0R7</accession>
<comment type="subcellular location">
    <subcellularLocation>
        <location evidence="1">Endosome</location>
    </subcellularLocation>
</comment>
<proteinExistence type="inferred from homology"/>
<dbReference type="GO" id="GO:0005768">
    <property type="term" value="C:endosome"/>
    <property type="evidence" value="ECO:0007669"/>
    <property type="project" value="UniProtKB-SubCell"/>
</dbReference>
<comment type="similarity">
    <text evidence="2">Belongs to the VPS35L family.</text>
</comment>
<keyword evidence="6" id="KW-1185">Reference proteome</keyword>
<dbReference type="AlphaFoldDB" id="A0A7I4Y0R7"/>
<evidence type="ECO:0000256" key="3">
    <source>
        <dbReference type="ARBA" id="ARBA00022448"/>
    </source>
</evidence>
<keyword evidence="3" id="KW-0813">Transport</keyword>
<dbReference type="WBParaSite" id="HCON_00028320-00001">
    <property type="protein sequence ID" value="HCON_00028320-00001"/>
    <property type="gene ID" value="HCON_00028320"/>
</dbReference>
<dbReference type="PANTHER" id="PTHR13673">
    <property type="entry name" value="ESOPHAGEAL CANCER ASSOCIATED PROTEIN"/>
    <property type="match status" value="1"/>
</dbReference>
<evidence type="ECO:0000256" key="1">
    <source>
        <dbReference type="ARBA" id="ARBA00004177"/>
    </source>
</evidence>
<keyword evidence="4" id="KW-0967">Endosome</keyword>
<dbReference type="GO" id="GO:0032456">
    <property type="term" value="P:endocytic recycling"/>
    <property type="evidence" value="ECO:0007669"/>
    <property type="project" value="InterPro"/>
</dbReference>
<organism evidence="6 7">
    <name type="scientific">Haemonchus contortus</name>
    <name type="common">Barber pole worm</name>
    <dbReference type="NCBI Taxonomy" id="6289"/>
    <lineage>
        <taxon>Eukaryota</taxon>
        <taxon>Metazoa</taxon>
        <taxon>Ecdysozoa</taxon>
        <taxon>Nematoda</taxon>
        <taxon>Chromadorea</taxon>
        <taxon>Rhabditida</taxon>
        <taxon>Rhabditina</taxon>
        <taxon>Rhabditomorpha</taxon>
        <taxon>Strongyloidea</taxon>
        <taxon>Trichostrongylidae</taxon>
        <taxon>Haemonchus</taxon>
    </lineage>
</organism>
<dbReference type="InterPro" id="IPR029705">
    <property type="entry name" value="VPS35L"/>
</dbReference>
<dbReference type="PANTHER" id="PTHR13673:SF0">
    <property type="entry name" value="VPS35 ENDOSOMAL PROTEIN-SORTING FACTOR-LIKE"/>
    <property type="match status" value="1"/>
</dbReference>
<dbReference type="OrthoDB" id="1734063at2759"/>
<dbReference type="Proteomes" id="UP000025227">
    <property type="component" value="Unplaced"/>
</dbReference>